<dbReference type="GO" id="GO:0005524">
    <property type="term" value="F:ATP binding"/>
    <property type="evidence" value="ECO:0007669"/>
    <property type="project" value="UniProtKB-KW"/>
</dbReference>
<evidence type="ECO:0000256" key="4">
    <source>
        <dbReference type="ARBA" id="ARBA00022840"/>
    </source>
</evidence>
<dbReference type="STRING" id="37658.SAMN05661086_00201"/>
<sequence>MIEVTNLVKKYDNYIAVDQLSFTLEKGKILGFLGPNGAGKSTTMNMITGYIAPTEGTIRVNGYEITEEPEIVKQSIGYLPEIPPIYPEMKVKEYLEFVADLKGVKKTDKIEMIHEIEEMTGLTEVQERLIRYLSKGFKQRVGLAGAIMGYPELIILDEPTVGLDPVQIIEIRDLIKKLSEKHTIILSSHILSEVSAVCDEVMIINKGRFVVRDTPDNLVKQQKGATGIELSVKASKEAVEQIITEIEEIQEIKFIEKETSELVHCKIFYSEEEELREKIFYAFAKAECPIYEMKGISTSLEEIFLQLTKEAEDLC</sequence>
<evidence type="ECO:0000313" key="7">
    <source>
        <dbReference type="Proteomes" id="UP000199659"/>
    </source>
</evidence>
<evidence type="ECO:0000313" key="6">
    <source>
        <dbReference type="EMBL" id="SFR57109.1"/>
    </source>
</evidence>
<evidence type="ECO:0000259" key="5">
    <source>
        <dbReference type="PROSITE" id="PS50893"/>
    </source>
</evidence>
<dbReference type="Proteomes" id="UP000199659">
    <property type="component" value="Unassembled WGS sequence"/>
</dbReference>
<dbReference type="SMART" id="SM00382">
    <property type="entry name" value="AAA"/>
    <property type="match status" value="1"/>
</dbReference>
<dbReference type="RefSeq" id="WP_092558831.1">
    <property type="nucleotide sequence ID" value="NZ_FOYZ01000001.1"/>
</dbReference>
<proteinExistence type="inferred from homology"/>
<dbReference type="PROSITE" id="PS50893">
    <property type="entry name" value="ABC_TRANSPORTER_2"/>
    <property type="match status" value="1"/>
</dbReference>
<keyword evidence="2" id="KW-0813">Transport</keyword>
<dbReference type="AlphaFoldDB" id="A0A1I6HRM8"/>
<keyword evidence="3" id="KW-0547">Nucleotide-binding</keyword>
<evidence type="ECO:0000256" key="1">
    <source>
        <dbReference type="ARBA" id="ARBA00005417"/>
    </source>
</evidence>
<dbReference type="GO" id="GO:0016887">
    <property type="term" value="F:ATP hydrolysis activity"/>
    <property type="evidence" value="ECO:0007669"/>
    <property type="project" value="InterPro"/>
</dbReference>
<organism evidence="6 7">
    <name type="scientific">Anaeromicropila populeti</name>
    <dbReference type="NCBI Taxonomy" id="37658"/>
    <lineage>
        <taxon>Bacteria</taxon>
        <taxon>Bacillati</taxon>
        <taxon>Bacillota</taxon>
        <taxon>Clostridia</taxon>
        <taxon>Lachnospirales</taxon>
        <taxon>Lachnospiraceae</taxon>
        <taxon>Anaeromicropila</taxon>
    </lineage>
</organism>
<dbReference type="CDD" id="cd03230">
    <property type="entry name" value="ABC_DR_subfamily_A"/>
    <property type="match status" value="1"/>
</dbReference>
<dbReference type="InterPro" id="IPR003439">
    <property type="entry name" value="ABC_transporter-like_ATP-bd"/>
</dbReference>
<comment type="similarity">
    <text evidence="1">Belongs to the ABC transporter superfamily.</text>
</comment>
<dbReference type="SUPFAM" id="SSF52540">
    <property type="entry name" value="P-loop containing nucleoside triphosphate hydrolases"/>
    <property type="match status" value="1"/>
</dbReference>
<name>A0A1I6HRM8_9FIRM</name>
<feature type="domain" description="ABC transporter" evidence="5">
    <location>
        <begin position="2"/>
        <end position="231"/>
    </location>
</feature>
<reference evidence="6 7" key="1">
    <citation type="submission" date="2016-10" db="EMBL/GenBank/DDBJ databases">
        <authorList>
            <person name="de Groot N.N."/>
        </authorList>
    </citation>
    <scope>NUCLEOTIDE SEQUENCE [LARGE SCALE GENOMIC DNA]</scope>
    <source>
        <strain evidence="6 7">743A</strain>
    </source>
</reference>
<dbReference type="PANTHER" id="PTHR43335">
    <property type="entry name" value="ABC TRANSPORTER, ATP-BINDING PROTEIN"/>
    <property type="match status" value="1"/>
</dbReference>
<dbReference type="EMBL" id="FOYZ01000001">
    <property type="protein sequence ID" value="SFR57109.1"/>
    <property type="molecule type" value="Genomic_DNA"/>
</dbReference>
<dbReference type="Pfam" id="PF00005">
    <property type="entry name" value="ABC_tran"/>
    <property type="match status" value="1"/>
</dbReference>
<dbReference type="OrthoDB" id="9775135at2"/>
<dbReference type="InterPro" id="IPR003593">
    <property type="entry name" value="AAA+_ATPase"/>
</dbReference>
<accession>A0A1I6HRM8</accession>
<dbReference type="Gene3D" id="3.40.50.300">
    <property type="entry name" value="P-loop containing nucleotide triphosphate hydrolases"/>
    <property type="match status" value="1"/>
</dbReference>
<evidence type="ECO:0000256" key="3">
    <source>
        <dbReference type="ARBA" id="ARBA00022741"/>
    </source>
</evidence>
<keyword evidence="4 6" id="KW-0067">ATP-binding</keyword>
<gene>
    <name evidence="6" type="ORF">SAMN05661086_00201</name>
</gene>
<keyword evidence="7" id="KW-1185">Reference proteome</keyword>
<dbReference type="InterPro" id="IPR027417">
    <property type="entry name" value="P-loop_NTPase"/>
</dbReference>
<protein>
    <submittedName>
        <fullName evidence="6">ABC-2 type transport system ATP-binding protein</fullName>
    </submittedName>
</protein>
<dbReference type="PANTHER" id="PTHR43335:SF4">
    <property type="entry name" value="ABC TRANSPORTER, ATP-BINDING PROTEIN"/>
    <property type="match status" value="1"/>
</dbReference>
<evidence type="ECO:0000256" key="2">
    <source>
        <dbReference type="ARBA" id="ARBA00022448"/>
    </source>
</evidence>